<protein>
    <submittedName>
        <fullName evidence="2">Acetyltransferase</fullName>
    </submittedName>
</protein>
<dbReference type="InterPro" id="IPR016181">
    <property type="entry name" value="Acyl_CoA_acyltransferase"/>
</dbReference>
<dbReference type="AlphaFoldDB" id="N4W7U1"/>
<dbReference type="EMBL" id="APML01000048">
    <property type="protein sequence ID" value="ENH96338.1"/>
    <property type="molecule type" value="Genomic_DNA"/>
</dbReference>
<accession>N4W7U1</accession>
<dbReference type="SUPFAM" id="SSF55729">
    <property type="entry name" value="Acyl-CoA N-acyltransferases (Nat)"/>
    <property type="match status" value="1"/>
</dbReference>
<dbReference type="eggNOG" id="COG1670">
    <property type="taxonomic scope" value="Bacteria"/>
</dbReference>
<reference evidence="2 3" key="1">
    <citation type="submission" date="2013-03" db="EMBL/GenBank/DDBJ databases">
        <title>Draft genome sequence of Gracibacillus halophilus YIM-C55.5, a moderately halophilic and thermophilic organism from the Xiaochaidamu salt lake.</title>
        <authorList>
            <person name="Sugumar T."/>
            <person name="Polireddy D.R."/>
            <person name="Antony A."/>
            <person name="Madhava Y.R."/>
            <person name="Sivakumar N."/>
        </authorList>
    </citation>
    <scope>NUCLEOTIDE SEQUENCE [LARGE SCALE GENOMIC DNA]</scope>
    <source>
        <strain evidence="2 3">YIM-C55.5</strain>
    </source>
</reference>
<dbReference type="InterPro" id="IPR051531">
    <property type="entry name" value="N-acetyltransferase"/>
</dbReference>
<sequence length="174" mass="19921">MNTSFLSTERLIMCNYSEQDFDFVYSLLSDPLVMRYIGDGSIRDKKGAEDFLHWNFQMYQLGTDYGLKKLIRQTDQQPIGHAGLIPQMIDAKEELELGYWIVRDQWGKGYATEAAQSLKSYAVQELDRRRLIALIHQANHASASVARKLGMRFDKVITLDGQSVHVYATVVSHD</sequence>
<keyword evidence="3" id="KW-1185">Reference proteome</keyword>
<feature type="domain" description="N-acetyltransferase" evidence="1">
    <location>
        <begin position="11"/>
        <end position="174"/>
    </location>
</feature>
<dbReference type="PATRIC" id="fig|1308866.3.peg.2312"/>
<organism evidence="2 3">
    <name type="scientific">Gracilibacillus halophilus YIM-C55.5</name>
    <dbReference type="NCBI Taxonomy" id="1308866"/>
    <lineage>
        <taxon>Bacteria</taxon>
        <taxon>Bacillati</taxon>
        <taxon>Bacillota</taxon>
        <taxon>Bacilli</taxon>
        <taxon>Bacillales</taxon>
        <taxon>Bacillaceae</taxon>
        <taxon>Gracilibacillus</taxon>
    </lineage>
</organism>
<dbReference type="PANTHER" id="PTHR43792:SF1">
    <property type="entry name" value="N-ACETYLTRANSFERASE DOMAIN-CONTAINING PROTEIN"/>
    <property type="match status" value="1"/>
</dbReference>
<dbReference type="RefSeq" id="WP_003471079.1">
    <property type="nucleotide sequence ID" value="NZ_APML01000048.1"/>
</dbReference>
<comment type="caution">
    <text evidence="2">The sequence shown here is derived from an EMBL/GenBank/DDBJ whole genome shotgun (WGS) entry which is preliminary data.</text>
</comment>
<evidence type="ECO:0000313" key="3">
    <source>
        <dbReference type="Proteomes" id="UP000012283"/>
    </source>
</evidence>
<dbReference type="STRING" id="1308866.J416_11442"/>
<dbReference type="PANTHER" id="PTHR43792">
    <property type="entry name" value="GNAT FAMILY, PUTATIVE (AFU_ORTHOLOGUE AFUA_3G00765)-RELATED-RELATED"/>
    <property type="match status" value="1"/>
</dbReference>
<dbReference type="Pfam" id="PF13302">
    <property type="entry name" value="Acetyltransf_3"/>
    <property type="match status" value="1"/>
</dbReference>
<dbReference type="Proteomes" id="UP000012283">
    <property type="component" value="Unassembled WGS sequence"/>
</dbReference>
<name>N4W7U1_9BACI</name>
<keyword evidence="2" id="KW-0808">Transferase</keyword>
<dbReference type="Gene3D" id="3.40.630.30">
    <property type="match status" value="1"/>
</dbReference>
<dbReference type="GO" id="GO:0016747">
    <property type="term" value="F:acyltransferase activity, transferring groups other than amino-acyl groups"/>
    <property type="evidence" value="ECO:0007669"/>
    <property type="project" value="InterPro"/>
</dbReference>
<proteinExistence type="predicted"/>
<dbReference type="OrthoDB" id="9798081at2"/>
<dbReference type="InterPro" id="IPR000182">
    <property type="entry name" value="GNAT_dom"/>
</dbReference>
<gene>
    <name evidence="2" type="ORF">J416_11442</name>
</gene>
<evidence type="ECO:0000259" key="1">
    <source>
        <dbReference type="PROSITE" id="PS51186"/>
    </source>
</evidence>
<dbReference type="PROSITE" id="PS51186">
    <property type="entry name" value="GNAT"/>
    <property type="match status" value="1"/>
</dbReference>
<evidence type="ECO:0000313" key="2">
    <source>
        <dbReference type="EMBL" id="ENH96338.1"/>
    </source>
</evidence>